<keyword evidence="3" id="KW-1185">Reference proteome</keyword>
<accession>A0A194VI21</accession>
<dbReference type="OrthoDB" id="5138418at2759"/>
<gene>
    <name evidence="2" type="ORF">VM1G_10577</name>
</gene>
<dbReference type="Gene3D" id="3.40.50.720">
    <property type="entry name" value="NAD(P)-binding Rossmann-like Domain"/>
    <property type="match status" value="1"/>
</dbReference>
<dbReference type="SUPFAM" id="SSF51735">
    <property type="entry name" value="NAD(P)-binding Rossmann-fold domains"/>
    <property type="match status" value="1"/>
</dbReference>
<evidence type="ECO:0000259" key="1">
    <source>
        <dbReference type="SMART" id="SM00881"/>
    </source>
</evidence>
<dbReference type="Proteomes" id="UP000078559">
    <property type="component" value="Unassembled WGS sequence"/>
</dbReference>
<protein>
    <recommendedName>
        <fullName evidence="1">CoA-binding domain-containing protein</fullName>
    </recommendedName>
</protein>
<dbReference type="Pfam" id="PF13380">
    <property type="entry name" value="CoA_binding_2"/>
    <property type="match status" value="1"/>
</dbReference>
<dbReference type="PANTHER" id="PTHR33303:SF2">
    <property type="entry name" value="COA-BINDING DOMAIN-CONTAINING PROTEIN"/>
    <property type="match status" value="1"/>
</dbReference>
<dbReference type="AlphaFoldDB" id="A0A194VI21"/>
<dbReference type="SMR" id="A0A194VI21"/>
<dbReference type="InterPro" id="IPR003781">
    <property type="entry name" value="CoA-bd"/>
</dbReference>
<dbReference type="PANTHER" id="PTHR33303">
    <property type="entry name" value="CYTOPLASMIC PROTEIN-RELATED"/>
    <property type="match status" value="1"/>
</dbReference>
<dbReference type="SMART" id="SM00881">
    <property type="entry name" value="CoA_binding"/>
    <property type="match status" value="1"/>
</dbReference>
<evidence type="ECO:0000313" key="2">
    <source>
        <dbReference type="EMBL" id="KUI63642.1"/>
    </source>
</evidence>
<sequence>MTTEASMRTFFSSKHFAVVGASSNTAKFGHKIFAWYLHHQIPATPINPLAPFIAVPSLPDPQGKPTEVPTVKALSALPDPRHTSVSIITPPAATLKVLEEAKGLGIPAVWLQPGTYDDEVLKFARDGEGEGAEADLQADGKGFRAVVAGFGGGTRAHDGWCVLVDGERGLKSVGKL</sequence>
<evidence type="ECO:0000313" key="3">
    <source>
        <dbReference type="Proteomes" id="UP000078559"/>
    </source>
</evidence>
<dbReference type="InterPro" id="IPR036291">
    <property type="entry name" value="NAD(P)-bd_dom_sf"/>
</dbReference>
<organism evidence="2 3">
    <name type="scientific">Cytospora mali</name>
    <name type="common">Apple Valsa canker fungus</name>
    <name type="synonym">Valsa mali</name>
    <dbReference type="NCBI Taxonomy" id="578113"/>
    <lineage>
        <taxon>Eukaryota</taxon>
        <taxon>Fungi</taxon>
        <taxon>Dikarya</taxon>
        <taxon>Ascomycota</taxon>
        <taxon>Pezizomycotina</taxon>
        <taxon>Sordariomycetes</taxon>
        <taxon>Sordariomycetidae</taxon>
        <taxon>Diaporthales</taxon>
        <taxon>Cytosporaceae</taxon>
        <taxon>Cytospora</taxon>
    </lineage>
</organism>
<feature type="domain" description="CoA-binding" evidence="1">
    <location>
        <begin position="10"/>
        <end position="115"/>
    </location>
</feature>
<dbReference type="EMBL" id="KN796114">
    <property type="protein sequence ID" value="KUI63642.1"/>
    <property type="molecule type" value="Genomic_DNA"/>
</dbReference>
<reference evidence="2" key="1">
    <citation type="submission" date="2014-12" db="EMBL/GenBank/DDBJ databases">
        <title>Genome Sequence of Valsa Canker Pathogens Uncovers a Specific Adaption of Colonization on Woody Bark.</title>
        <authorList>
            <person name="Yin Z."/>
            <person name="Liu H."/>
            <person name="Gao X."/>
            <person name="Li Z."/>
            <person name="Song N."/>
            <person name="Ke X."/>
            <person name="Dai Q."/>
            <person name="Wu Y."/>
            <person name="Sun Y."/>
            <person name="Xu J.-R."/>
            <person name="Kang Z.K."/>
            <person name="Wang L."/>
            <person name="Huang L."/>
        </authorList>
    </citation>
    <scope>NUCLEOTIDE SEQUENCE [LARGE SCALE GENOMIC DNA]</scope>
    <source>
        <strain evidence="2">03-8</strain>
    </source>
</reference>
<name>A0A194VI21_CYTMA</name>
<proteinExistence type="predicted"/>